<evidence type="ECO:0000256" key="5">
    <source>
        <dbReference type="ARBA" id="ARBA00004692"/>
    </source>
</evidence>
<reference evidence="19" key="1">
    <citation type="journal article" date="2015" name="Proc. Natl. Acad. Sci. U.S.A.">
        <title>Networks of energetic and metabolic interactions define dynamics in microbial communities.</title>
        <authorList>
            <person name="Embree M."/>
            <person name="Liu J.K."/>
            <person name="Al-Bassam M.M."/>
            <person name="Zengler K."/>
        </authorList>
    </citation>
    <scope>NUCLEOTIDE SEQUENCE</scope>
</reference>
<dbReference type="SMART" id="SM00382">
    <property type="entry name" value="AAA"/>
    <property type="match status" value="1"/>
</dbReference>
<dbReference type="GO" id="GO:0009236">
    <property type="term" value="P:cobalamin biosynthetic process"/>
    <property type="evidence" value="ECO:0007669"/>
    <property type="project" value="UniProtKB-KW"/>
</dbReference>
<organism evidence="19">
    <name type="scientific">hydrocarbon metagenome</name>
    <dbReference type="NCBI Taxonomy" id="938273"/>
    <lineage>
        <taxon>unclassified sequences</taxon>
        <taxon>metagenomes</taxon>
        <taxon>ecological metagenomes</taxon>
    </lineage>
</organism>
<comment type="catalytic activity">
    <reaction evidence="2">
        <text>adenosylcob(III)inamide phosphate + GTP + H(+) = adenosylcob(III)inamide-GDP + diphosphate</text>
        <dbReference type="Rhea" id="RHEA:22712"/>
        <dbReference type="ChEBI" id="CHEBI:15378"/>
        <dbReference type="ChEBI" id="CHEBI:33019"/>
        <dbReference type="ChEBI" id="CHEBI:37565"/>
        <dbReference type="ChEBI" id="CHEBI:58502"/>
        <dbReference type="ChEBI" id="CHEBI:60487"/>
        <dbReference type="EC" id="2.7.7.62"/>
    </reaction>
</comment>
<dbReference type="PIRSF" id="PIRSF006135">
    <property type="entry name" value="CobU"/>
    <property type="match status" value="1"/>
</dbReference>
<evidence type="ECO:0000313" key="19">
    <source>
        <dbReference type="EMBL" id="KUG05451.1"/>
    </source>
</evidence>
<comment type="similarity">
    <text evidence="7">Belongs to the CobU/CobP family.</text>
</comment>
<evidence type="ECO:0000259" key="18">
    <source>
        <dbReference type="SMART" id="SM00382"/>
    </source>
</evidence>
<keyword evidence="15" id="KW-0342">GTP-binding</keyword>
<comment type="catalytic activity">
    <reaction evidence="1">
        <text>adenosylcob(III)inamide + ATP = adenosylcob(III)inamide phosphate + ADP + H(+)</text>
        <dbReference type="Rhea" id="RHEA:15769"/>
        <dbReference type="ChEBI" id="CHEBI:2480"/>
        <dbReference type="ChEBI" id="CHEBI:15378"/>
        <dbReference type="ChEBI" id="CHEBI:30616"/>
        <dbReference type="ChEBI" id="CHEBI:58502"/>
        <dbReference type="ChEBI" id="CHEBI:456216"/>
        <dbReference type="EC" id="2.7.1.156"/>
    </reaction>
</comment>
<dbReference type="AlphaFoldDB" id="A0A0W8EA03"/>
<dbReference type="NCBIfam" id="NF004469">
    <property type="entry name" value="PRK05800.1"/>
    <property type="match status" value="1"/>
</dbReference>
<evidence type="ECO:0000256" key="14">
    <source>
        <dbReference type="ARBA" id="ARBA00022840"/>
    </source>
</evidence>
<gene>
    <name evidence="19" type="ORF">ASZ90_017133</name>
</gene>
<comment type="catalytic activity">
    <reaction evidence="3">
        <text>adenosylcob(III)inamide + GTP = adenosylcob(III)inamide phosphate + GDP + H(+)</text>
        <dbReference type="Rhea" id="RHEA:15765"/>
        <dbReference type="ChEBI" id="CHEBI:2480"/>
        <dbReference type="ChEBI" id="CHEBI:15378"/>
        <dbReference type="ChEBI" id="CHEBI:37565"/>
        <dbReference type="ChEBI" id="CHEBI:58189"/>
        <dbReference type="ChEBI" id="CHEBI:58502"/>
        <dbReference type="EC" id="2.7.1.156"/>
    </reaction>
</comment>
<evidence type="ECO:0000256" key="15">
    <source>
        <dbReference type="ARBA" id="ARBA00023134"/>
    </source>
</evidence>
<dbReference type="EC" id="2.7.1.156" evidence="8"/>
<comment type="pathway">
    <text evidence="5">Cofactor biosynthesis; adenosylcobalamin biosynthesis; adenosylcobalamin from cob(II)yrinate a,c-diamide: step 6/7.</text>
</comment>
<evidence type="ECO:0000256" key="2">
    <source>
        <dbReference type="ARBA" id="ARBA00000711"/>
    </source>
</evidence>
<evidence type="ECO:0000256" key="16">
    <source>
        <dbReference type="ARBA" id="ARBA00029570"/>
    </source>
</evidence>
<dbReference type="GO" id="GO:0043752">
    <property type="term" value="F:adenosylcobinamide kinase activity"/>
    <property type="evidence" value="ECO:0007669"/>
    <property type="project" value="UniProtKB-EC"/>
</dbReference>
<evidence type="ECO:0000256" key="8">
    <source>
        <dbReference type="ARBA" id="ARBA00012016"/>
    </source>
</evidence>
<dbReference type="InterPro" id="IPR003203">
    <property type="entry name" value="CobU/CobP"/>
</dbReference>
<dbReference type="EC" id="2.7.7.62" evidence="9"/>
<dbReference type="InterPro" id="IPR027417">
    <property type="entry name" value="P-loop_NTPase"/>
</dbReference>
<dbReference type="CDD" id="cd00544">
    <property type="entry name" value="CobU"/>
    <property type="match status" value="1"/>
</dbReference>
<keyword evidence="13" id="KW-0418">Kinase</keyword>
<dbReference type="PANTHER" id="PTHR34848">
    <property type="match status" value="1"/>
</dbReference>
<feature type="domain" description="AAA+ ATPase" evidence="18">
    <location>
        <begin position="1"/>
        <end position="159"/>
    </location>
</feature>
<evidence type="ECO:0000256" key="9">
    <source>
        <dbReference type="ARBA" id="ARBA00012523"/>
    </source>
</evidence>
<protein>
    <recommendedName>
        <fullName evidence="16">Adenosylcobinamide kinase</fullName>
        <ecNumber evidence="8">2.7.1.156</ecNumber>
        <ecNumber evidence="9">2.7.7.62</ecNumber>
    </recommendedName>
    <alternativeName>
        <fullName evidence="17">Adenosylcobinamide-phosphate guanylyltransferase</fullName>
    </alternativeName>
</protein>
<evidence type="ECO:0000256" key="11">
    <source>
        <dbReference type="ARBA" id="ARBA00022679"/>
    </source>
</evidence>
<dbReference type="GO" id="GO:0005525">
    <property type="term" value="F:GTP binding"/>
    <property type="evidence" value="ECO:0007669"/>
    <property type="project" value="UniProtKB-KW"/>
</dbReference>
<comment type="caution">
    <text evidence="19">The sequence shown here is derived from an EMBL/GenBank/DDBJ whole genome shotgun (WGS) entry which is preliminary data.</text>
</comment>
<evidence type="ECO:0000256" key="3">
    <source>
        <dbReference type="ARBA" id="ARBA00001522"/>
    </source>
</evidence>
<evidence type="ECO:0000256" key="6">
    <source>
        <dbReference type="ARBA" id="ARBA00005159"/>
    </source>
</evidence>
<keyword evidence="14" id="KW-0067">ATP-binding</keyword>
<dbReference type="PANTHER" id="PTHR34848:SF1">
    <property type="entry name" value="BIFUNCTIONAL ADENOSYLCOBALAMIN BIOSYNTHESIS PROTEIN COBU"/>
    <property type="match status" value="1"/>
</dbReference>
<dbReference type="InterPro" id="IPR003593">
    <property type="entry name" value="AAA+_ATPase"/>
</dbReference>
<evidence type="ECO:0000256" key="1">
    <source>
        <dbReference type="ARBA" id="ARBA00000312"/>
    </source>
</evidence>
<evidence type="ECO:0000256" key="10">
    <source>
        <dbReference type="ARBA" id="ARBA00022573"/>
    </source>
</evidence>
<accession>A0A0W8EA03</accession>
<sequence length="185" mass="20922">MAEVIMMVGGSRSGKSSSAEKLAANCEKKLGYPVIYIATGTIWDEEFALRVEKHRLRRPSSWHTVEEPCDLSRIFNEYIDQPQIYLLDSLGTWVTNIMYRENVTNFSWDEEKEQAFLDQLELLTESLENANGTVILVADEVGMDVVPASQEGRIFRDLNGMTNQTLAAKARQVSMVVCGIELRIK</sequence>
<keyword evidence="12" id="KW-0547">Nucleotide-binding</keyword>
<proteinExistence type="inferred from homology"/>
<name>A0A0W8EA03_9ZZZZ</name>
<keyword evidence="11 19" id="KW-0808">Transferase</keyword>
<dbReference type="SUPFAM" id="SSF52540">
    <property type="entry name" value="P-loop containing nucleoside triphosphate hydrolases"/>
    <property type="match status" value="1"/>
</dbReference>
<comment type="pathway">
    <text evidence="6">Cofactor biosynthesis; adenosylcobalamin biosynthesis; adenosylcobalamin from cob(II)yrinate a,c-diamide: step 5/7.</text>
</comment>
<dbReference type="Pfam" id="PF02283">
    <property type="entry name" value="CobU"/>
    <property type="match status" value="1"/>
</dbReference>
<keyword evidence="10" id="KW-0169">Cobalamin biosynthesis</keyword>
<dbReference type="GO" id="GO:0005524">
    <property type="term" value="F:ATP binding"/>
    <property type="evidence" value="ECO:0007669"/>
    <property type="project" value="UniProtKB-KW"/>
</dbReference>
<evidence type="ECO:0000256" key="17">
    <source>
        <dbReference type="ARBA" id="ARBA00030571"/>
    </source>
</evidence>
<comment type="function">
    <text evidence="4">Catalyzes ATP-dependent phosphorylation of adenosylcobinamide and addition of GMP to adenosylcobinamide phosphate.</text>
</comment>
<evidence type="ECO:0000256" key="12">
    <source>
        <dbReference type="ARBA" id="ARBA00022741"/>
    </source>
</evidence>
<keyword evidence="19" id="KW-0548">Nucleotidyltransferase</keyword>
<dbReference type="EMBL" id="LNQE01001813">
    <property type="protein sequence ID" value="KUG05451.1"/>
    <property type="molecule type" value="Genomic_DNA"/>
</dbReference>
<evidence type="ECO:0000256" key="7">
    <source>
        <dbReference type="ARBA" id="ARBA00007490"/>
    </source>
</evidence>
<dbReference type="Gene3D" id="3.40.50.300">
    <property type="entry name" value="P-loop containing nucleotide triphosphate hydrolases"/>
    <property type="match status" value="1"/>
</dbReference>
<dbReference type="GO" id="GO:0008820">
    <property type="term" value="F:cobinamide phosphate guanylyltransferase activity"/>
    <property type="evidence" value="ECO:0007669"/>
    <property type="project" value="UniProtKB-EC"/>
</dbReference>
<evidence type="ECO:0000256" key="4">
    <source>
        <dbReference type="ARBA" id="ARBA00003889"/>
    </source>
</evidence>
<evidence type="ECO:0000256" key="13">
    <source>
        <dbReference type="ARBA" id="ARBA00022777"/>
    </source>
</evidence>